<dbReference type="GO" id="GO:0071555">
    <property type="term" value="P:cell wall organization"/>
    <property type="evidence" value="ECO:0007669"/>
    <property type="project" value="UniProtKB-KW"/>
</dbReference>
<dbReference type="EMBL" id="UOED01000017">
    <property type="protein sequence ID" value="VAV86925.1"/>
    <property type="molecule type" value="Genomic_DNA"/>
</dbReference>
<comment type="similarity">
    <text evidence="1">Belongs to the FemABX family.</text>
</comment>
<reference evidence="8" key="1">
    <citation type="submission" date="2018-06" db="EMBL/GenBank/DDBJ databases">
        <authorList>
            <person name="Zhirakovskaya E."/>
        </authorList>
    </citation>
    <scope>NUCLEOTIDE SEQUENCE</scope>
</reference>
<sequence>MSEIIIKWDDVSQRQWGKFLRKAARCSFQQAWAYGAVIGQGRQEVARFIAYDGGEAVAMGQVVTRRYVYFLKFNLLLKGPVWLKEVDEEQKKQILTEVSNRYPLKNFNLFAFSPDEPASEVSEKSLYENMGYRQIVTGNSTILINLELSEDKLWQNLYSKNRTHIRKAEKNDFDVIYGDHSHLHIDWLLEQESKQQQKNKYQGVPVGLVKGYGQYSSGNQGVYSSFAVEKGAETPMAGVLFLCHGRCATYHIGWNGPRGRKSRALNLLLWKMILKLKQDGIRMVDLGGINTEEGADIARYKLSFSNEVTRLCGTYM</sequence>
<dbReference type="InterPro" id="IPR003447">
    <property type="entry name" value="FEMABX"/>
</dbReference>
<dbReference type="AlphaFoldDB" id="A0A3B0RTX1"/>
<keyword evidence="4" id="KW-0573">Peptidoglycan synthesis</keyword>
<gene>
    <name evidence="8" type="ORF">MNBD_ALPHA02-294</name>
</gene>
<dbReference type="InterPro" id="IPR050644">
    <property type="entry name" value="PG_Glycine_Bridge_Synth"/>
</dbReference>
<dbReference type="InterPro" id="IPR016181">
    <property type="entry name" value="Acyl_CoA_acyltransferase"/>
</dbReference>
<keyword evidence="2" id="KW-0808">Transferase</keyword>
<keyword evidence="6" id="KW-0961">Cell wall biogenesis/degradation</keyword>
<dbReference type="SUPFAM" id="SSF55729">
    <property type="entry name" value="Acyl-CoA N-acyltransferases (Nat)"/>
    <property type="match status" value="2"/>
</dbReference>
<accession>A0A3B0RTX1</accession>
<keyword evidence="3" id="KW-0133">Cell shape</keyword>
<evidence type="ECO:0000259" key="7">
    <source>
        <dbReference type="Pfam" id="PF13480"/>
    </source>
</evidence>
<dbReference type="Gene3D" id="3.40.630.30">
    <property type="match status" value="1"/>
</dbReference>
<dbReference type="PANTHER" id="PTHR36174:SF1">
    <property type="entry name" value="LIPID II:GLYCINE GLYCYLTRANSFERASE"/>
    <property type="match status" value="1"/>
</dbReference>
<dbReference type="PANTHER" id="PTHR36174">
    <property type="entry name" value="LIPID II:GLYCINE GLYCYLTRANSFERASE"/>
    <property type="match status" value="1"/>
</dbReference>
<evidence type="ECO:0000256" key="5">
    <source>
        <dbReference type="ARBA" id="ARBA00023315"/>
    </source>
</evidence>
<name>A0A3B0RTX1_9ZZZZ</name>
<protein>
    <recommendedName>
        <fullName evidence="7">BioF2-like acetyltransferase domain-containing protein</fullName>
    </recommendedName>
</protein>
<dbReference type="Pfam" id="PF13480">
    <property type="entry name" value="Acetyltransf_6"/>
    <property type="match status" value="1"/>
</dbReference>
<proteinExistence type="inferred from homology"/>
<evidence type="ECO:0000256" key="6">
    <source>
        <dbReference type="ARBA" id="ARBA00023316"/>
    </source>
</evidence>
<keyword evidence="5" id="KW-0012">Acyltransferase</keyword>
<evidence type="ECO:0000313" key="8">
    <source>
        <dbReference type="EMBL" id="VAV86925.1"/>
    </source>
</evidence>
<evidence type="ECO:0000256" key="4">
    <source>
        <dbReference type="ARBA" id="ARBA00022984"/>
    </source>
</evidence>
<evidence type="ECO:0000256" key="1">
    <source>
        <dbReference type="ARBA" id="ARBA00009943"/>
    </source>
</evidence>
<organism evidence="8">
    <name type="scientific">hydrothermal vent metagenome</name>
    <dbReference type="NCBI Taxonomy" id="652676"/>
    <lineage>
        <taxon>unclassified sequences</taxon>
        <taxon>metagenomes</taxon>
        <taxon>ecological metagenomes</taxon>
    </lineage>
</organism>
<dbReference type="GO" id="GO:0009252">
    <property type="term" value="P:peptidoglycan biosynthetic process"/>
    <property type="evidence" value="ECO:0007669"/>
    <property type="project" value="UniProtKB-KW"/>
</dbReference>
<feature type="domain" description="BioF2-like acetyltransferase" evidence="7">
    <location>
        <begin position="180"/>
        <end position="291"/>
    </location>
</feature>
<evidence type="ECO:0000256" key="3">
    <source>
        <dbReference type="ARBA" id="ARBA00022960"/>
    </source>
</evidence>
<evidence type="ECO:0000256" key="2">
    <source>
        <dbReference type="ARBA" id="ARBA00022679"/>
    </source>
</evidence>
<dbReference type="PROSITE" id="PS51191">
    <property type="entry name" value="FEMABX"/>
    <property type="match status" value="1"/>
</dbReference>
<dbReference type="GO" id="GO:0008360">
    <property type="term" value="P:regulation of cell shape"/>
    <property type="evidence" value="ECO:0007669"/>
    <property type="project" value="UniProtKB-KW"/>
</dbReference>
<dbReference type="InterPro" id="IPR038740">
    <property type="entry name" value="BioF2-like_GNAT_dom"/>
</dbReference>
<dbReference type="GO" id="GO:0016755">
    <property type="term" value="F:aminoacyltransferase activity"/>
    <property type="evidence" value="ECO:0007669"/>
    <property type="project" value="InterPro"/>
</dbReference>